<dbReference type="PANTHER" id="PTHR15822:SF23">
    <property type="entry name" value="ENDONUCLEASE_EXONUCLEASE_PHOSPHATASE FAMILY PROTEIN"/>
    <property type="match status" value="1"/>
</dbReference>
<comment type="caution">
    <text evidence="3">The sequence shown here is derived from an EMBL/GenBank/DDBJ whole genome shotgun (WGS) entry which is preliminary data.</text>
</comment>
<dbReference type="HOGENOM" id="CLU_086635_0_0_9"/>
<evidence type="ECO:0000313" key="4">
    <source>
        <dbReference type="Proteomes" id="UP000013085"/>
    </source>
</evidence>
<dbReference type="PATRIC" id="fig|999408.3.peg.3719"/>
<dbReference type="GO" id="GO:0016787">
    <property type="term" value="F:hydrolase activity"/>
    <property type="evidence" value="ECO:0007669"/>
    <property type="project" value="UniProtKB-KW"/>
</dbReference>
<evidence type="ECO:0000259" key="2">
    <source>
        <dbReference type="Pfam" id="PF03372"/>
    </source>
</evidence>
<dbReference type="Proteomes" id="UP000013085">
    <property type="component" value="Unassembled WGS sequence"/>
</dbReference>
<dbReference type="InterPro" id="IPR051547">
    <property type="entry name" value="TDP2-like"/>
</dbReference>
<evidence type="ECO:0000313" key="3">
    <source>
        <dbReference type="EMBL" id="ENZ12317.1"/>
    </source>
</evidence>
<sequence length="290" mass="32304">MKIMTLNTHSLAEPEYESKLAAFAGSLVQIKPDIIALQEVNQSRDALPAAPGRLRESCYVPCRAIGLSTDSPCAPRAVIRADNHAFNLALLLARAGVSYQWTWTPAKAGYGIYDEGLAVLSRSPILGTSQFYITGIRDYENWKTRKILGINTRTEYGDESFYSVHMGWWNDSEEPFEGQWKRISRGLAPLSGKQLWLMGDFNSPAHVTGQGRDLILASGWFDAYDLAVSRDSGVTVANAIDGWREQGEISGMRIDYIWTSRRVPVISIKTIYDGIYGPLVSDHFGIITKY</sequence>
<dbReference type="AlphaFoldDB" id="A0A0E2H7S5"/>
<keyword evidence="1" id="KW-0378">Hydrolase</keyword>
<name>A0A0E2H7S5_9FIRM</name>
<dbReference type="Gene3D" id="3.60.10.10">
    <property type="entry name" value="Endonuclease/exonuclease/phosphatase"/>
    <property type="match status" value="1"/>
</dbReference>
<evidence type="ECO:0000256" key="1">
    <source>
        <dbReference type="ARBA" id="ARBA00022801"/>
    </source>
</evidence>
<dbReference type="PANTHER" id="PTHR15822">
    <property type="entry name" value="TRAF AND TNF RECEPTOR-ASSOCIATED PROTEIN"/>
    <property type="match status" value="1"/>
</dbReference>
<dbReference type="CDD" id="cd09079">
    <property type="entry name" value="RgfB-like"/>
    <property type="match status" value="1"/>
</dbReference>
<accession>A0A0E2H7S5</accession>
<dbReference type="Pfam" id="PF03372">
    <property type="entry name" value="Exo_endo_phos"/>
    <property type="match status" value="1"/>
</dbReference>
<reference evidence="3 4" key="1">
    <citation type="submission" date="2013-01" db="EMBL/GenBank/DDBJ databases">
        <title>The Genome Sequence of Clostridium clostridioforme 90A8.</title>
        <authorList>
            <consortium name="The Broad Institute Genome Sequencing Platform"/>
            <person name="Earl A."/>
            <person name="Ward D."/>
            <person name="Feldgarden M."/>
            <person name="Gevers D."/>
            <person name="Courvalin P."/>
            <person name="Lambert T."/>
            <person name="Walker B."/>
            <person name="Young S.K."/>
            <person name="Zeng Q."/>
            <person name="Gargeya S."/>
            <person name="Fitzgerald M."/>
            <person name="Haas B."/>
            <person name="Abouelleil A."/>
            <person name="Alvarado L."/>
            <person name="Arachchi H.M."/>
            <person name="Berlin A.M."/>
            <person name="Chapman S.B."/>
            <person name="Dewar J."/>
            <person name="Goldberg J."/>
            <person name="Griggs A."/>
            <person name="Gujja S."/>
            <person name="Hansen M."/>
            <person name="Howarth C."/>
            <person name="Imamovic A."/>
            <person name="Larimer J."/>
            <person name="McCowan C."/>
            <person name="Murphy C."/>
            <person name="Neiman D."/>
            <person name="Pearson M."/>
            <person name="Priest M."/>
            <person name="Roberts A."/>
            <person name="Saif S."/>
            <person name="Shea T."/>
            <person name="Sisk P."/>
            <person name="Sykes S."/>
            <person name="Wortman J."/>
            <person name="Nusbaum C."/>
            <person name="Birren B."/>
        </authorList>
    </citation>
    <scope>NUCLEOTIDE SEQUENCE [LARGE SCALE GENOMIC DNA]</scope>
    <source>
        <strain evidence="3 4">90A8</strain>
    </source>
</reference>
<dbReference type="RefSeq" id="WP_002586281.1">
    <property type="nucleotide sequence ID" value="NZ_KB850979.1"/>
</dbReference>
<feature type="domain" description="Endonuclease/exonuclease/phosphatase" evidence="2">
    <location>
        <begin position="4"/>
        <end position="283"/>
    </location>
</feature>
<dbReference type="EMBL" id="AGYR01000039">
    <property type="protein sequence ID" value="ENZ12317.1"/>
    <property type="molecule type" value="Genomic_DNA"/>
</dbReference>
<dbReference type="InterPro" id="IPR036691">
    <property type="entry name" value="Endo/exonu/phosph_ase_sf"/>
</dbReference>
<gene>
    <name evidence="3" type="ORF">HMPREF1090_03440</name>
</gene>
<protein>
    <submittedName>
        <fullName evidence="3">Exodeoxyribonuclease III</fullName>
    </submittedName>
</protein>
<proteinExistence type="predicted"/>
<organism evidence="3 4">
    <name type="scientific">[Clostridium] clostridioforme 90A8</name>
    <dbReference type="NCBI Taxonomy" id="999408"/>
    <lineage>
        <taxon>Bacteria</taxon>
        <taxon>Bacillati</taxon>
        <taxon>Bacillota</taxon>
        <taxon>Clostridia</taxon>
        <taxon>Lachnospirales</taxon>
        <taxon>Lachnospiraceae</taxon>
        <taxon>Enterocloster</taxon>
    </lineage>
</organism>
<dbReference type="SUPFAM" id="SSF56219">
    <property type="entry name" value="DNase I-like"/>
    <property type="match status" value="1"/>
</dbReference>
<dbReference type="InterPro" id="IPR005135">
    <property type="entry name" value="Endo/exonuclease/phosphatase"/>
</dbReference>